<protein>
    <submittedName>
        <fullName evidence="1">ATP-binding protein</fullName>
    </submittedName>
</protein>
<dbReference type="SUPFAM" id="SSF55874">
    <property type="entry name" value="ATPase domain of HSP90 chaperone/DNA topoisomerase II/histidine kinase"/>
    <property type="match status" value="1"/>
</dbReference>
<keyword evidence="1" id="KW-0067">ATP-binding</keyword>
<dbReference type="RefSeq" id="WP_261295200.1">
    <property type="nucleotide sequence ID" value="NZ_JANQBK010000014.1"/>
</dbReference>
<dbReference type="EMBL" id="JBHRXP010000001">
    <property type="protein sequence ID" value="MFC3579228.1"/>
    <property type="molecule type" value="Genomic_DNA"/>
</dbReference>
<dbReference type="Gene3D" id="3.30.565.10">
    <property type="entry name" value="Histidine kinase-like ATPase, C-terminal domain"/>
    <property type="match status" value="1"/>
</dbReference>
<reference evidence="2" key="1">
    <citation type="journal article" date="2019" name="Int. J. Syst. Evol. Microbiol.">
        <title>The Global Catalogue of Microorganisms (GCM) 10K type strain sequencing project: providing services to taxonomists for standard genome sequencing and annotation.</title>
        <authorList>
            <consortium name="The Broad Institute Genomics Platform"/>
            <consortium name="The Broad Institute Genome Sequencing Center for Infectious Disease"/>
            <person name="Wu L."/>
            <person name="Ma J."/>
        </authorList>
    </citation>
    <scope>NUCLEOTIDE SEQUENCE [LARGE SCALE GENOMIC DNA]</scope>
    <source>
        <strain evidence="2">KCTC 42739</strain>
    </source>
</reference>
<evidence type="ECO:0000313" key="1">
    <source>
        <dbReference type="EMBL" id="MFC3579228.1"/>
    </source>
</evidence>
<keyword evidence="1" id="KW-0547">Nucleotide-binding</keyword>
<organism evidence="1 2">
    <name type="scientific">Sphingomonas hylomeconis</name>
    <dbReference type="NCBI Taxonomy" id="1395958"/>
    <lineage>
        <taxon>Bacteria</taxon>
        <taxon>Pseudomonadati</taxon>
        <taxon>Pseudomonadota</taxon>
        <taxon>Alphaproteobacteria</taxon>
        <taxon>Sphingomonadales</taxon>
        <taxon>Sphingomonadaceae</taxon>
        <taxon>Sphingomonas</taxon>
    </lineage>
</organism>
<name>A0ABV7SQL7_9SPHN</name>
<keyword evidence="2" id="KW-1185">Reference proteome</keyword>
<dbReference type="Pfam" id="PF13589">
    <property type="entry name" value="HATPase_c_3"/>
    <property type="match status" value="1"/>
</dbReference>
<dbReference type="Proteomes" id="UP001595713">
    <property type="component" value="Unassembled WGS sequence"/>
</dbReference>
<dbReference type="InterPro" id="IPR036890">
    <property type="entry name" value="HATPase_C_sf"/>
</dbReference>
<comment type="caution">
    <text evidence="1">The sequence shown here is derived from an EMBL/GenBank/DDBJ whole genome shotgun (WGS) entry which is preliminary data.</text>
</comment>
<gene>
    <name evidence="1" type="ORF">ACFONA_03545</name>
</gene>
<sequence>MAKIDSINIRPGVSMLSVLPHLNYKPWFALGEFVDNALQSFLSRKSELREVEGRKFVLSVDIDIDYAAQRIVVRDNAAGIEQAAYPRAFRPAEVPTDATGLSEFGMGMKSAAAWFAPVWSVRTTALGEDEERTVRFDIDKIVKDTIEELEVHSRAVPVDQHYTEIVLEDVRKMPQKRTIGKICDHLSSIYRAFTRRGDLVLTLNGDPLTFEDPEILTAPHWKRKSEPPRLWRKELNVELSGGRRAEGFVAIRAKGSTGRAGLALLRRDRLIEGSADETYRPPEIFGAANSFAYQRVFGEINLVGFKVSHTKDGIRWDEAEEEFVTKLKAALASADMPLLDQAQHWRSTETARESRPQAQRAVAQMQEEMPVAKVGTVIAKVQAHQTDEPARNEVPQQRMQAKDDDVAEHFELDVLGARWEIDLAFDYKDATCDWIRISDQATHAPGGSRRLGVRLAMLHPFSQRFFAKADADQIQGLARLAIGLVLSETIARDGGVKLAGRIRTSLNELLRLALSS</sequence>
<proteinExistence type="predicted"/>
<evidence type="ECO:0000313" key="2">
    <source>
        <dbReference type="Proteomes" id="UP001595713"/>
    </source>
</evidence>
<dbReference type="GO" id="GO:0005524">
    <property type="term" value="F:ATP binding"/>
    <property type="evidence" value="ECO:0007669"/>
    <property type="project" value="UniProtKB-KW"/>
</dbReference>
<accession>A0ABV7SQL7</accession>